<dbReference type="Proteomes" id="UP000664859">
    <property type="component" value="Unassembled WGS sequence"/>
</dbReference>
<organism evidence="1 2">
    <name type="scientific">Tribonema minus</name>
    <dbReference type="NCBI Taxonomy" id="303371"/>
    <lineage>
        <taxon>Eukaryota</taxon>
        <taxon>Sar</taxon>
        <taxon>Stramenopiles</taxon>
        <taxon>Ochrophyta</taxon>
        <taxon>PX clade</taxon>
        <taxon>Xanthophyceae</taxon>
        <taxon>Tribonematales</taxon>
        <taxon>Tribonemataceae</taxon>
        <taxon>Tribonema</taxon>
    </lineage>
</organism>
<gene>
    <name evidence="1" type="ORF">JKP88DRAFT_230178</name>
</gene>
<accession>A0A836CMZ7</accession>
<dbReference type="EMBL" id="JAFCMP010000007">
    <property type="protein sequence ID" value="KAG5192372.1"/>
    <property type="molecule type" value="Genomic_DNA"/>
</dbReference>
<evidence type="ECO:0000313" key="2">
    <source>
        <dbReference type="Proteomes" id="UP000664859"/>
    </source>
</evidence>
<reference evidence="1" key="1">
    <citation type="submission" date="2021-02" db="EMBL/GenBank/DDBJ databases">
        <title>First Annotated Genome of the Yellow-green Alga Tribonema minus.</title>
        <authorList>
            <person name="Mahan K.M."/>
        </authorList>
    </citation>
    <scope>NUCLEOTIDE SEQUENCE</scope>
    <source>
        <strain evidence="1">UTEX B ZZ1240</strain>
    </source>
</reference>
<dbReference type="AlphaFoldDB" id="A0A836CMZ7"/>
<proteinExistence type="predicted"/>
<name>A0A836CMZ7_9STRA</name>
<protein>
    <submittedName>
        <fullName evidence="1">Uncharacterized protein</fullName>
    </submittedName>
</protein>
<keyword evidence="2" id="KW-1185">Reference proteome</keyword>
<evidence type="ECO:0000313" key="1">
    <source>
        <dbReference type="EMBL" id="KAG5192372.1"/>
    </source>
</evidence>
<comment type="caution">
    <text evidence="1">The sequence shown here is derived from an EMBL/GenBank/DDBJ whole genome shotgun (WGS) entry which is preliminary data.</text>
</comment>
<sequence>MCCSSSSAARPHSCTSRSAGSRSWPRSCARRLELPTLRGYRQRRRRGSAAWTLWGGSWCRALLLLVSPRLCHLGGHRSVAPPPLGVSVRGATGATQERHHRRYPLAPSVLRSRHRRSRHHRSLLLLARNTALVMTRVALPQHLRVPRRLARHKGRPSLRRCTNTVRSNAAASATTCGGIDGLRRSQCETTDRLE</sequence>